<proteinExistence type="inferred from homology"/>
<evidence type="ECO:0000313" key="2">
    <source>
        <dbReference type="EMBL" id="TGG36687.1"/>
    </source>
</evidence>
<dbReference type="AlphaFoldDB" id="A0A4Z0V3E0"/>
<keyword evidence="3" id="KW-1185">Reference proteome</keyword>
<name>A0A4Z0V3E0_9BACT</name>
<comment type="similarity">
    <text evidence="1">Belongs to the RutC family.</text>
</comment>
<dbReference type="Pfam" id="PF01042">
    <property type="entry name" value="Ribonuc_L-PSP"/>
    <property type="match status" value="1"/>
</dbReference>
<protein>
    <submittedName>
        <fullName evidence="2">RidA family protein</fullName>
    </submittedName>
</protein>
<accession>A0A4Z0V3E0</accession>
<evidence type="ECO:0000256" key="1">
    <source>
        <dbReference type="ARBA" id="ARBA00010552"/>
    </source>
</evidence>
<dbReference type="GO" id="GO:0019239">
    <property type="term" value="F:deaminase activity"/>
    <property type="evidence" value="ECO:0007669"/>
    <property type="project" value="TreeGrafter"/>
</dbReference>
<dbReference type="EMBL" id="SJSA01000002">
    <property type="protein sequence ID" value="TGG36687.1"/>
    <property type="molecule type" value="Genomic_DNA"/>
</dbReference>
<dbReference type="InterPro" id="IPR006175">
    <property type="entry name" value="YjgF/YER057c/UK114"/>
</dbReference>
<sequence length="124" mass="13037">MKEVISTTSAPAAIGPYSQAIKCGSLLFCSGQIPVNPATGEVPEGIQAQTEQSLANVKALLAAAGTSIDRVVKTTVFLADMSLFGPMNEVYGRTFSEPFPARSAVAVRELPKQVLVEIEVIAEV</sequence>
<dbReference type="NCBIfam" id="TIGR00004">
    <property type="entry name" value="Rid family detoxifying hydrolase"/>
    <property type="match status" value="1"/>
</dbReference>
<evidence type="ECO:0000313" key="3">
    <source>
        <dbReference type="Proteomes" id="UP000297635"/>
    </source>
</evidence>
<dbReference type="PANTHER" id="PTHR11803:SF39">
    <property type="entry name" value="2-IMINOBUTANOATE_2-IMINOPROPANOATE DEAMINASE"/>
    <property type="match status" value="1"/>
</dbReference>
<dbReference type="InterPro" id="IPR006056">
    <property type="entry name" value="RidA"/>
</dbReference>
<dbReference type="RefSeq" id="WP_135472402.1">
    <property type="nucleotide sequence ID" value="NZ_CASCNC010000063.1"/>
</dbReference>
<dbReference type="CDD" id="cd00448">
    <property type="entry name" value="YjgF_YER057c_UK114_family"/>
    <property type="match status" value="1"/>
</dbReference>
<gene>
    <name evidence="2" type="ORF">EZ315_12700</name>
</gene>
<dbReference type="SUPFAM" id="SSF55298">
    <property type="entry name" value="YjgF-like"/>
    <property type="match status" value="1"/>
</dbReference>
<comment type="caution">
    <text evidence="2">The sequence shown here is derived from an EMBL/GenBank/DDBJ whole genome shotgun (WGS) entry which is preliminary data.</text>
</comment>
<dbReference type="InterPro" id="IPR019897">
    <property type="entry name" value="RidA_CS"/>
</dbReference>
<dbReference type="GeneID" id="82150652"/>
<dbReference type="PROSITE" id="PS01094">
    <property type="entry name" value="UPF0076"/>
    <property type="match status" value="1"/>
</dbReference>
<dbReference type="InterPro" id="IPR035959">
    <property type="entry name" value="RutC-like_sf"/>
</dbReference>
<dbReference type="Gene3D" id="3.30.1330.40">
    <property type="entry name" value="RutC-like"/>
    <property type="match status" value="1"/>
</dbReference>
<organism evidence="2 3">
    <name type="scientific">Duncaniella freteri</name>
    <dbReference type="NCBI Taxonomy" id="2530391"/>
    <lineage>
        <taxon>Bacteria</taxon>
        <taxon>Pseudomonadati</taxon>
        <taxon>Bacteroidota</taxon>
        <taxon>Bacteroidia</taxon>
        <taxon>Bacteroidales</taxon>
        <taxon>Muribaculaceae</taxon>
        <taxon>Duncaniella</taxon>
    </lineage>
</organism>
<reference evidence="2 3" key="1">
    <citation type="submission" date="2019-02" db="EMBL/GenBank/DDBJ databases">
        <title>Isolation and identification of novel species under the genus Muribaculum.</title>
        <authorList>
            <person name="Miyake S."/>
            <person name="Ding Y."/>
            <person name="Low A."/>
            <person name="Soh M."/>
            <person name="Seedorf H."/>
        </authorList>
    </citation>
    <scope>NUCLEOTIDE SEQUENCE [LARGE SCALE GENOMIC DNA]</scope>
    <source>
        <strain evidence="2 3">TLL-A3</strain>
    </source>
</reference>
<dbReference type="PANTHER" id="PTHR11803">
    <property type="entry name" value="2-IMINOBUTANOATE/2-IMINOPROPANOATE DEAMINASE RIDA"/>
    <property type="match status" value="1"/>
</dbReference>
<dbReference type="FunFam" id="3.30.1330.40:FF:000001">
    <property type="entry name" value="L-PSP family endoribonuclease"/>
    <property type="match status" value="1"/>
</dbReference>
<dbReference type="GO" id="GO:0005829">
    <property type="term" value="C:cytosol"/>
    <property type="evidence" value="ECO:0007669"/>
    <property type="project" value="TreeGrafter"/>
</dbReference>
<dbReference type="Proteomes" id="UP000297635">
    <property type="component" value="Unassembled WGS sequence"/>
</dbReference>